<feature type="transmembrane region" description="Helical" evidence="6">
    <location>
        <begin position="65"/>
        <end position="88"/>
    </location>
</feature>
<dbReference type="Proteomes" id="UP001597221">
    <property type="component" value="Unassembled WGS sequence"/>
</dbReference>
<comment type="caution">
    <text evidence="7">The sequence shown here is derived from an EMBL/GenBank/DDBJ whole genome shotgun (WGS) entry which is preliminary data.</text>
</comment>
<evidence type="ECO:0000256" key="4">
    <source>
        <dbReference type="ARBA" id="ARBA00022989"/>
    </source>
</evidence>
<dbReference type="Pfam" id="PF01594">
    <property type="entry name" value="AI-2E_transport"/>
    <property type="match status" value="1"/>
</dbReference>
<feature type="transmembrane region" description="Helical" evidence="6">
    <location>
        <begin position="36"/>
        <end position="53"/>
    </location>
</feature>
<organism evidence="7 8">
    <name type="scientific">Oceanobacillus luteolus</name>
    <dbReference type="NCBI Taxonomy" id="1274358"/>
    <lineage>
        <taxon>Bacteria</taxon>
        <taxon>Bacillati</taxon>
        <taxon>Bacillota</taxon>
        <taxon>Bacilli</taxon>
        <taxon>Bacillales</taxon>
        <taxon>Bacillaceae</taxon>
        <taxon>Oceanobacillus</taxon>
    </lineage>
</organism>
<sequence length="373" mass="41638">MKHPVVQLIFRILLILLLTVIGLFLLFHFLRLTYPFLIAALLAFLIQPIVSVFEKYLRFPRPLAVLTGILFLIAIVGGFLTALIKLTIDGILYLSEYVPNQIKIVASNLQNYFNEFILPLWDQSIGWLDEMDPAQQEALQEGFLIVGNNIASMLGSLGQGIANAITSIIGALPITFTVIIFSILAIYFISKDSDKYARFYRKLPSIIREKTWDVFRDLQRKIFGFLKSQIILMILTFVVSLIGLFILRVENALTIAVILGLLDLLPYLGPGLVLIPWSIYSFFTGDLFMGIGLMILYASTVTVRQFAEPKVLSTSLSLNPLAILVSLFAGLQLFGVIGLIIGPISLVLIISLYDAKVFDGLWGFIKGDITKKL</sequence>
<dbReference type="InterPro" id="IPR014227">
    <property type="entry name" value="YtvI-like"/>
</dbReference>
<feature type="transmembrane region" description="Helical" evidence="6">
    <location>
        <begin position="161"/>
        <end position="189"/>
    </location>
</feature>
<feature type="transmembrane region" description="Helical" evidence="6">
    <location>
        <begin position="230"/>
        <end position="247"/>
    </location>
</feature>
<feature type="transmembrane region" description="Helical" evidence="6">
    <location>
        <begin position="287"/>
        <end position="307"/>
    </location>
</feature>
<keyword evidence="4 6" id="KW-1133">Transmembrane helix</keyword>
<feature type="transmembrane region" description="Helical" evidence="6">
    <location>
        <begin position="12"/>
        <end position="30"/>
    </location>
</feature>
<evidence type="ECO:0000313" key="8">
    <source>
        <dbReference type="Proteomes" id="UP001597221"/>
    </source>
</evidence>
<keyword evidence="8" id="KW-1185">Reference proteome</keyword>
<comment type="similarity">
    <text evidence="2">Belongs to the autoinducer-2 exporter (AI-2E) (TC 2.A.86) family.</text>
</comment>
<evidence type="ECO:0000256" key="3">
    <source>
        <dbReference type="ARBA" id="ARBA00022692"/>
    </source>
</evidence>
<evidence type="ECO:0000313" key="7">
    <source>
        <dbReference type="EMBL" id="MFD1609287.1"/>
    </source>
</evidence>
<dbReference type="EMBL" id="JBHUDE010000152">
    <property type="protein sequence ID" value="MFD1609287.1"/>
    <property type="molecule type" value="Genomic_DNA"/>
</dbReference>
<dbReference type="PANTHER" id="PTHR21716:SF68">
    <property type="entry name" value="TRANSPORT PROTEIN YTVI-RELATED"/>
    <property type="match status" value="1"/>
</dbReference>
<accession>A0ABW4HW76</accession>
<proteinExistence type="inferred from homology"/>
<feature type="transmembrane region" description="Helical" evidence="6">
    <location>
        <begin position="327"/>
        <end position="353"/>
    </location>
</feature>
<keyword evidence="3 6" id="KW-0812">Transmembrane</keyword>
<dbReference type="InterPro" id="IPR002549">
    <property type="entry name" value="AI-2E-like"/>
</dbReference>
<evidence type="ECO:0000256" key="6">
    <source>
        <dbReference type="SAM" id="Phobius"/>
    </source>
</evidence>
<comment type="subcellular location">
    <subcellularLocation>
        <location evidence="1">Membrane</location>
        <topology evidence="1">Multi-pass membrane protein</topology>
    </subcellularLocation>
</comment>
<evidence type="ECO:0000256" key="2">
    <source>
        <dbReference type="ARBA" id="ARBA00009773"/>
    </source>
</evidence>
<protein>
    <submittedName>
        <fullName evidence="7">Sporulation integral membrane protein YtvI</fullName>
    </submittedName>
</protein>
<gene>
    <name evidence="7" type="primary">ytvI</name>
    <name evidence="7" type="ORF">ACFSBH_16850</name>
</gene>
<keyword evidence="5 6" id="KW-0472">Membrane</keyword>
<dbReference type="RefSeq" id="WP_251514694.1">
    <property type="nucleotide sequence ID" value="NZ_JAMBON010000019.1"/>
</dbReference>
<evidence type="ECO:0000256" key="1">
    <source>
        <dbReference type="ARBA" id="ARBA00004141"/>
    </source>
</evidence>
<evidence type="ECO:0000256" key="5">
    <source>
        <dbReference type="ARBA" id="ARBA00023136"/>
    </source>
</evidence>
<dbReference type="PANTHER" id="PTHR21716">
    <property type="entry name" value="TRANSMEMBRANE PROTEIN"/>
    <property type="match status" value="1"/>
</dbReference>
<dbReference type="NCBIfam" id="TIGR02872">
    <property type="entry name" value="spore_ytvI"/>
    <property type="match status" value="1"/>
</dbReference>
<reference evidence="8" key="1">
    <citation type="journal article" date="2019" name="Int. J. Syst. Evol. Microbiol.">
        <title>The Global Catalogue of Microorganisms (GCM) 10K type strain sequencing project: providing services to taxonomists for standard genome sequencing and annotation.</title>
        <authorList>
            <consortium name="The Broad Institute Genomics Platform"/>
            <consortium name="The Broad Institute Genome Sequencing Center for Infectious Disease"/>
            <person name="Wu L."/>
            <person name="Ma J."/>
        </authorList>
    </citation>
    <scope>NUCLEOTIDE SEQUENCE [LARGE SCALE GENOMIC DNA]</scope>
    <source>
        <strain evidence="8">CGMCC 1.12376</strain>
    </source>
</reference>
<name>A0ABW4HW76_9BACI</name>
<feature type="transmembrane region" description="Helical" evidence="6">
    <location>
        <begin position="253"/>
        <end position="275"/>
    </location>
</feature>